<proteinExistence type="predicted"/>
<evidence type="ECO:0000256" key="1">
    <source>
        <dbReference type="SAM" id="MobiDB-lite"/>
    </source>
</evidence>
<feature type="region of interest" description="Disordered" evidence="1">
    <location>
        <begin position="1"/>
        <end position="50"/>
    </location>
</feature>
<dbReference type="OrthoDB" id="10591690at2759"/>
<feature type="compositionally biased region" description="Polar residues" evidence="1">
    <location>
        <begin position="1"/>
        <end position="11"/>
    </location>
</feature>
<feature type="region of interest" description="Disordered" evidence="1">
    <location>
        <begin position="281"/>
        <end position="319"/>
    </location>
</feature>
<reference evidence="2" key="1">
    <citation type="submission" date="2020-04" db="EMBL/GenBank/DDBJ databases">
        <authorList>
            <person name="Alioto T."/>
            <person name="Alioto T."/>
            <person name="Gomez Garrido J."/>
        </authorList>
    </citation>
    <scope>NUCLEOTIDE SEQUENCE</scope>
    <source>
        <strain evidence="2">A484AB</strain>
    </source>
</reference>
<dbReference type="EMBL" id="CACRXK020000535">
    <property type="protein sequence ID" value="CAB3982719.1"/>
    <property type="molecule type" value="Genomic_DNA"/>
</dbReference>
<dbReference type="AlphaFoldDB" id="A0A7D9HE64"/>
<dbReference type="Proteomes" id="UP001152795">
    <property type="component" value="Unassembled WGS sequence"/>
</dbReference>
<evidence type="ECO:0000313" key="3">
    <source>
        <dbReference type="Proteomes" id="UP001152795"/>
    </source>
</evidence>
<dbReference type="PANTHER" id="PTHR47331">
    <property type="entry name" value="PHD-TYPE DOMAIN-CONTAINING PROTEIN"/>
    <property type="match status" value="1"/>
</dbReference>
<feature type="compositionally biased region" description="Polar residues" evidence="1">
    <location>
        <begin position="171"/>
        <end position="182"/>
    </location>
</feature>
<feature type="region of interest" description="Disordered" evidence="1">
    <location>
        <begin position="171"/>
        <end position="199"/>
    </location>
</feature>
<sequence>MSCNSSRSTVENPKGFGDTSVNVLAIDSEEQKSKETSTNPSVHQQEGEIDLSTSDALESVNEEKRQRTLSQKAIHNAIQNKSTELNKAEKSLYMSSDTVLTALEKNITDKEIETVLAPLQQAYTKYQAILKDIETLSEQDKWGEARTHITEVTEYAQTALKYASTAMNKAKSQQSRLATKTGSISSKHTRSTKSSRTSATSSNVWRWALAKAAAAQKEAKFEQLMAEKESEKTQREPEQEFHWEQMRAQHERDMAILAAEKRKAVADAKLKAIEQSIREEDTTSILAEAVRPSPPTNEHTGEPPPLSNTPAEEKRDGVTKDQFQSFIPTGFAGNQPIYKLLTTHPEVVIANQCIEGIAQTNQQIVASLASQNLPKCHPDVFDGDATLFHPWKGSFQAMTQDANLSPSQEIAYLRNYTKGNAQDLVNHFRKRQQDDPTATLRGLWKELE</sequence>
<accession>A0A7D9HE64</accession>
<gene>
    <name evidence="2" type="ORF">PACLA_8A038307</name>
</gene>
<protein>
    <submittedName>
        <fullName evidence="2">Uncharacterized protein</fullName>
    </submittedName>
</protein>
<organism evidence="2 3">
    <name type="scientific">Paramuricea clavata</name>
    <name type="common">Red gorgonian</name>
    <name type="synonym">Violescent sea-whip</name>
    <dbReference type="NCBI Taxonomy" id="317549"/>
    <lineage>
        <taxon>Eukaryota</taxon>
        <taxon>Metazoa</taxon>
        <taxon>Cnidaria</taxon>
        <taxon>Anthozoa</taxon>
        <taxon>Octocorallia</taxon>
        <taxon>Malacalcyonacea</taxon>
        <taxon>Plexauridae</taxon>
        <taxon>Paramuricea</taxon>
    </lineage>
</organism>
<name>A0A7D9HE64_PARCT</name>
<comment type="caution">
    <text evidence="2">The sequence shown here is derived from an EMBL/GenBank/DDBJ whole genome shotgun (WGS) entry which is preliminary data.</text>
</comment>
<keyword evidence="3" id="KW-1185">Reference proteome</keyword>
<evidence type="ECO:0000313" key="2">
    <source>
        <dbReference type="EMBL" id="CAB3982719.1"/>
    </source>
</evidence>